<protein>
    <submittedName>
        <fullName evidence="2">Unnamed protein product</fullName>
    </submittedName>
</protein>
<comment type="caution">
    <text evidence="2">The sequence shown here is derived from an EMBL/GenBank/DDBJ whole genome shotgun (WGS) entry which is preliminary data.</text>
</comment>
<evidence type="ECO:0000256" key="1">
    <source>
        <dbReference type="SAM" id="MobiDB-lite"/>
    </source>
</evidence>
<feature type="compositionally biased region" description="Basic and acidic residues" evidence="1">
    <location>
        <begin position="10"/>
        <end position="29"/>
    </location>
</feature>
<proteinExistence type="predicted"/>
<dbReference type="Proteomes" id="UP001165205">
    <property type="component" value="Unassembled WGS sequence"/>
</dbReference>
<feature type="region of interest" description="Disordered" evidence="1">
    <location>
        <begin position="1"/>
        <end position="67"/>
    </location>
</feature>
<name>A0AAN4YXM4_ASPOZ</name>
<organism evidence="2 3">
    <name type="scientific">Aspergillus oryzae</name>
    <name type="common">Yellow koji mold</name>
    <dbReference type="NCBI Taxonomy" id="5062"/>
    <lineage>
        <taxon>Eukaryota</taxon>
        <taxon>Fungi</taxon>
        <taxon>Dikarya</taxon>
        <taxon>Ascomycota</taxon>
        <taxon>Pezizomycotina</taxon>
        <taxon>Eurotiomycetes</taxon>
        <taxon>Eurotiomycetidae</taxon>
        <taxon>Eurotiales</taxon>
        <taxon>Aspergillaceae</taxon>
        <taxon>Aspergillus</taxon>
        <taxon>Aspergillus subgen. Circumdati</taxon>
    </lineage>
</organism>
<feature type="compositionally biased region" description="Polar residues" evidence="1">
    <location>
        <begin position="53"/>
        <end position="67"/>
    </location>
</feature>
<dbReference type="AlphaFoldDB" id="A0AAN4YXM4"/>
<gene>
    <name evidence="2" type="ORF">Aory04_001241300</name>
</gene>
<evidence type="ECO:0000313" key="2">
    <source>
        <dbReference type="EMBL" id="GMG37579.1"/>
    </source>
</evidence>
<reference evidence="2" key="1">
    <citation type="submission" date="2023-04" db="EMBL/GenBank/DDBJ databases">
        <title>Aspergillus oryzae NBRC 4228.</title>
        <authorList>
            <person name="Ichikawa N."/>
            <person name="Sato H."/>
            <person name="Tonouchi N."/>
        </authorList>
    </citation>
    <scope>NUCLEOTIDE SEQUENCE</scope>
    <source>
        <strain evidence="2">NBRC 4228</strain>
    </source>
</reference>
<evidence type="ECO:0000313" key="3">
    <source>
        <dbReference type="Proteomes" id="UP001165205"/>
    </source>
</evidence>
<accession>A0AAN4YXM4</accession>
<sequence>MGSDLSNRPSDNEPINRDSSVSDKSKDSSRINGVWKSGSNCEIKNVNRRPVLSRQQDNLEVSSETGI</sequence>
<dbReference type="EMBL" id="BSYA01000247">
    <property type="protein sequence ID" value="GMG37579.1"/>
    <property type="molecule type" value="Genomic_DNA"/>
</dbReference>